<reference evidence="2" key="2">
    <citation type="submission" date="2025-08" db="UniProtKB">
        <authorList>
            <consortium name="Ensembl"/>
        </authorList>
    </citation>
    <scope>IDENTIFICATION</scope>
</reference>
<reference evidence="2" key="3">
    <citation type="submission" date="2025-09" db="UniProtKB">
        <authorList>
            <consortium name="Ensembl"/>
        </authorList>
    </citation>
    <scope>IDENTIFICATION</scope>
</reference>
<proteinExistence type="predicted"/>
<evidence type="ECO:0000313" key="3">
    <source>
        <dbReference type="Proteomes" id="UP001501920"/>
    </source>
</evidence>
<evidence type="ECO:0000256" key="1">
    <source>
        <dbReference type="SAM" id="MobiDB-lite"/>
    </source>
</evidence>
<dbReference type="Ensembl" id="ENSPNAT00000025490.2">
    <property type="protein sequence ID" value="ENSPNAP00000016807.2"/>
    <property type="gene ID" value="ENSPNAG00000005586.2"/>
</dbReference>
<dbReference type="GeneTree" id="ENSGT00940000163828"/>
<dbReference type="OMA" id="QDTYGCV"/>
<sequence>MFVYLTDMAESEIQRINSAITAVFPDLPVAVLNSVVDTLKALGAETTDDLQYITEGDLLPVLKPVQARRLVVSWAQNISICSNPPASSPSSASTTSTSSSPGGSSTFRPDWVDNFQIPWQKLPEELLQSLERQKRPSPRLRREMIRIVASEIMKVYSNPTKRNTTEIGKRMVAKYPKSLQDVIEGDVVGPGYHSLAKQLQARVDNVKRPNTPKIKKRKPASDGYDTEEVPAKQKASVQDTYGCVNWELKYLPLSETGDSQQEKKEKLKMMFQEMNYNTDDMKKLVQSTFYTQRKDINKGTSIRQLTQEWPFLFNEAGMAAHFQELTGVSLMECFLANVDKKCRRLLSFLKSVDAPKHKQVQDAFIKFQTERGQLDGCPGDIIQMVLLLLAHFGEKEENLFHYVDTTCLAQEVLTEKLPATPCIIVCGSSCFTAGTFMLSIDQEVVNDHITSFIHAFCLLFGSYYCFNIHYPVELRSTLEFFQRYNFFVGIFNNTGYIASLSNEKHVSILVDFYFSASFEHNSWCLYCVKISC</sequence>
<protein>
    <submittedName>
        <fullName evidence="2">Uncharacterized protein</fullName>
    </submittedName>
</protein>
<accession>A0A3B4CXI0</accession>
<evidence type="ECO:0000313" key="2">
    <source>
        <dbReference type="Ensembl" id="ENSPNAP00000016807.2"/>
    </source>
</evidence>
<organism evidence="2 3">
    <name type="scientific">Pygocentrus nattereri</name>
    <name type="common">Red-bellied piranha</name>
    <dbReference type="NCBI Taxonomy" id="42514"/>
    <lineage>
        <taxon>Eukaryota</taxon>
        <taxon>Metazoa</taxon>
        <taxon>Chordata</taxon>
        <taxon>Craniata</taxon>
        <taxon>Vertebrata</taxon>
        <taxon>Euteleostomi</taxon>
        <taxon>Actinopterygii</taxon>
        <taxon>Neopterygii</taxon>
        <taxon>Teleostei</taxon>
        <taxon>Ostariophysi</taxon>
        <taxon>Characiformes</taxon>
        <taxon>Characoidei</taxon>
        <taxon>Pygocentrus</taxon>
    </lineage>
</organism>
<dbReference type="STRING" id="42514.ENSPNAP00000016807"/>
<name>A0A3B4CXI0_PYGNA</name>
<feature type="region of interest" description="Disordered" evidence="1">
    <location>
        <begin position="209"/>
        <end position="229"/>
    </location>
</feature>
<reference evidence="2 3" key="1">
    <citation type="submission" date="2020-10" db="EMBL/GenBank/DDBJ databases">
        <title>Pygocentrus nattereri (red-bellied piranha) genome, fPygNat1, primary haplotype.</title>
        <authorList>
            <person name="Myers G."/>
            <person name="Meyer A."/>
            <person name="Karagic N."/>
            <person name="Pippel M."/>
            <person name="Winkler S."/>
            <person name="Tracey A."/>
            <person name="Wood J."/>
            <person name="Formenti G."/>
            <person name="Howe K."/>
            <person name="Fedrigo O."/>
            <person name="Jarvis E.D."/>
        </authorList>
    </citation>
    <scope>NUCLEOTIDE SEQUENCE [LARGE SCALE GENOMIC DNA]</scope>
</reference>
<keyword evidence="3" id="KW-1185">Reference proteome</keyword>
<feature type="region of interest" description="Disordered" evidence="1">
    <location>
        <begin position="82"/>
        <end position="108"/>
    </location>
</feature>
<feature type="compositionally biased region" description="Low complexity" evidence="1">
    <location>
        <begin position="84"/>
        <end position="106"/>
    </location>
</feature>
<dbReference type="PANTHER" id="PTHR31025">
    <property type="entry name" value="SI:CH211-196P9.1-RELATED"/>
    <property type="match status" value="1"/>
</dbReference>
<dbReference type="Proteomes" id="UP001501920">
    <property type="component" value="Chromosome 17"/>
</dbReference>
<dbReference type="AlphaFoldDB" id="A0A3B4CXI0"/>
<dbReference type="PANTHER" id="PTHR31025:SF30">
    <property type="entry name" value="SI:DKEY-15H8.17"/>
    <property type="match status" value="1"/>
</dbReference>